<evidence type="ECO:0000256" key="6">
    <source>
        <dbReference type="ARBA" id="ARBA00025774"/>
    </source>
</evidence>
<dbReference type="CDD" id="cd04301">
    <property type="entry name" value="NAT_SF"/>
    <property type="match status" value="1"/>
</dbReference>
<dbReference type="InterPro" id="IPR000182">
    <property type="entry name" value="GNAT_dom"/>
</dbReference>
<evidence type="ECO:0000313" key="13">
    <source>
        <dbReference type="EMBL" id="KNZ56058.1"/>
    </source>
</evidence>
<reference evidence="13 14" key="1">
    <citation type="submission" date="2015-08" db="EMBL/GenBank/DDBJ databases">
        <title>Next Generation Sequencing and Analysis of the Genome of Puccinia sorghi L Schw, the Causal Agent of Maize Common Rust.</title>
        <authorList>
            <person name="Rochi L."/>
            <person name="Burguener G."/>
            <person name="Darino M."/>
            <person name="Turjanski A."/>
            <person name="Kreff E."/>
            <person name="Dieguez M.J."/>
            <person name="Sacco F."/>
        </authorList>
    </citation>
    <scope>NUCLEOTIDE SEQUENCE [LARGE SCALE GENOMIC DNA]</scope>
    <source>
        <strain evidence="13 14">RO10H11247</strain>
    </source>
</reference>
<dbReference type="STRING" id="27349.A0A0L6V5M8"/>
<evidence type="ECO:0000256" key="7">
    <source>
        <dbReference type="ARBA" id="ARBA00026111"/>
    </source>
</evidence>
<comment type="caution">
    <text evidence="13">The sequence shown here is derived from an EMBL/GenBank/DDBJ whole genome shotgun (WGS) entry which is preliminary data.</text>
</comment>
<dbReference type="GO" id="GO:0120518">
    <property type="term" value="F:protein N-terminal-methionine acetyltransferase activity"/>
    <property type="evidence" value="ECO:0007669"/>
    <property type="project" value="UniProtKB-EC"/>
</dbReference>
<dbReference type="EMBL" id="LAVV01007398">
    <property type="protein sequence ID" value="KNZ56058.1"/>
    <property type="molecule type" value="Genomic_DNA"/>
</dbReference>
<keyword evidence="14" id="KW-1185">Reference proteome</keyword>
<dbReference type="GO" id="GO:0007059">
    <property type="term" value="P:chromosome segregation"/>
    <property type="evidence" value="ECO:0007669"/>
    <property type="project" value="UniProtKB-KW"/>
</dbReference>
<comment type="similarity">
    <text evidence="6">Belongs to the acetyltransferase family. NAA60 subfamily.</text>
</comment>
<comment type="catalytic activity">
    <reaction evidence="9">
        <text>L-lysyl-[protein] + acetyl-CoA = N(6)-acetyl-L-lysyl-[protein] + CoA + H(+)</text>
        <dbReference type="Rhea" id="RHEA:45948"/>
        <dbReference type="Rhea" id="RHEA-COMP:9752"/>
        <dbReference type="Rhea" id="RHEA-COMP:10731"/>
        <dbReference type="ChEBI" id="CHEBI:15378"/>
        <dbReference type="ChEBI" id="CHEBI:29969"/>
        <dbReference type="ChEBI" id="CHEBI:57287"/>
        <dbReference type="ChEBI" id="CHEBI:57288"/>
        <dbReference type="ChEBI" id="CHEBI:61930"/>
        <dbReference type="EC" id="2.3.1.48"/>
    </reaction>
</comment>
<dbReference type="InterPro" id="IPR016181">
    <property type="entry name" value="Acyl_CoA_acyltransferase"/>
</dbReference>
<evidence type="ECO:0000256" key="10">
    <source>
        <dbReference type="ARBA" id="ARBA00048848"/>
    </source>
</evidence>
<dbReference type="PANTHER" id="PTHR14744">
    <property type="entry name" value="N-ALPHA-ACETYLTRANSFERASE 60"/>
    <property type="match status" value="1"/>
</dbReference>
<keyword evidence="4" id="KW-0156">Chromatin regulator</keyword>
<dbReference type="SUPFAM" id="SSF55729">
    <property type="entry name" value="Acyl-CoA N-acyltransferases (Nat)"/>
    <property type="match status" value="1"/>
</dbReference>
<name>A0A0L6V5M8_9BASI</name>
<evidence type="ECO:0000256" key="8">
    <source>
        <dbReference type="ARBA" id="ARBA00026144"/>
    </source>
</evidence>
<organism evidence="13 14">
    <name type="scientific">Puccinia sorghi</name>
    <dbReference type="NCBI Taxonomy" id="27349"/>
    <lineage>
        <taxon>Eukaryota</taxon>
        <taxon>Fungi</taxon>
        <taxon>Dikarya</taxon>
        <taxon>Basidiomycota</taxon>
        <taxon>Pucciniomycotina</taxon>
        <taxon>Pucciniomycetes</taxon>
        <taxon>Pucciniales</taxon>
        <taxon>Pucciniaceae</taxon>
        <taxon>Puccinia</taxon>
    </lineage>
</organism>
<dbReference type="PROSITE" id="PS51186">
    <property type="entry name" value="GNAT"/>
    <property type="match status" value="1"/>
</dbReference>
<proteinExistence type="inferred from homology"/>
<evidence type="ECO:0000256" key="3">
    <source>
        <dbReference type="ARBA" id="ARBA00022829"/>
    </source>
</evidence>
<accession>A0A0L6V5M8</accession>
<evidence type="ECO:0000313" key="14">
    <source>
        <dbReference type="Proteomes" id="UP000037035"/>
    </source>
</evidence>
<evidence type="ECO:0000256" key="9">
    <source>
        <dbReference type="ARBA" id="ARBA00048017"/>
    </source>
</evidence>
<dbReference type="Pfam" id="PF13508">
    <property type="entry name" value="Acetyltransf_7"/>
    <property type="match status" value="1"/>
</dbReference>
<dbReference type="EC" id="2.3.1.259" evidence="7"/>
<dbReference type="Gene3D" id="3.40.630.30">
    <property type="match status" value="1"/>
</dbReference>
<dbReference type="InterPro" id="IPR045141">
    <property type="entry name" value="NAA60-like"/>
</dbReference>
<evidence type="ECO:0000256" key="2">
    <source>
        <dbReference type="ARBA" id="ARBA00022679"/>
    </source>
</evidence>
<feature type="domain" description="N-acetyltransferase" evidence="12">
    <location>
        <begin position="114"/>
        <end position="324"/>
    </location>
</feature>
<dbReference type="GO" id="GO:0000139">
    <property type="term" value="C:Golgi membrane"/>
    <property type="evidence" value="ECO:0007669"/>
    <property type="project" value="TreeGrafter"/>
</dbReference>
<dbReference type="Proteomes" id="UP000037035">
    <property type="component" value="Unassembled WGS sequence"/>
</dbReference>
<evidence type="ECO:0000256" key="5">
    <source>
        <dbReference type="ARBA" id="ARBA00023315"/>
    </source>
</evidence>
<dbReference type="PANTHER" id="PTHR14744:SF15">
    <property type="entry name" value="N-ALPHA-ACETYLTRANSFERASE 60"/>
    <property type="match status" value="1"/>
</dbReference>
<evidence type="ECO:0000256" key="4">
    <source>
        <dbReference type="ARBA" id="ARBA00022853"/>
    </source>
</evidence>
<feature type="compositionally biased region" description="Low complexity" evidence="11">
    <location>
        <begin position="24"/>
        <end position="38"/>
    </location>
</feature>
<keyword evidence="5" id="KW-0012">Acyltransferase</keyword>
<evidence type="ECO:0000256" key="11">
    <source>
        <dbReference type="SAM" id="MobiDB-lite"/>
    </source>
</evidence>
<dbReference type="AlphaFoldDB" id="A0A0L6V5M8"/>
<dbReference type="GO" id="GO:0004402">
    <property type="term" value="F:histone acetyltransferase activity"/>
    <property type="evidence" value="ECO:0007669"/>
    <property type="project" value="TreeGrafter"/>
</dbReference>
<keyword evidence="3" id="KW-0159">Chromosome partition</keyword>
<protein>
    <recommendedName>
        <fullName evidence="8">N-alpha-acetyltransferase 60</fullName>
        <ecNumber evidence="7">2.3.1.259</ecNumber>
        <ecNumber evidence="1">2.3.1.48</ecNumber>
    </recommendedName>
</protein>
<evidence type="ECO:0000256" key="1">
    <source>
        <dbReference type="ARBA" id="ARBA00013184"/>
    </source>
</evidence>
<dbReference type="OrthoDB" id="47374at2759"/>
<evidence type="ECO:0000259" key="12">
    <source>
        <dbReference type="PROSITE" id="PS51186"/>
    </source>
</evidence>
<gene>
    <name evidence="13" type="ORF">VP01_2505g2</name>
</gene>
<feature type="region of interest" description="Disordered" evidence="11">
    <location>
        <begin position="326"/>
        <end position="361"/>
    </location>
</feature>
<keyword evidence="2" id="KW-0808">Transferase</keyword>
<comment type="catalytic activity">
    <reaction evidence="10">
        <text>N-terminal L-methionyl-[transmembrane protein] + acetyl-CoA = N-terminal N(alpha)-acetyl-L-methionyl-[transmembrane protein] + CoA + H(+)</text>
        <dbReference type="Rhea" id="RHEA:50604"/>
        <dbReference type="Rhea" id="RHEA-COMP:12745"/>
        <dbReference type="Rhea" id="RHEA-COMP:12746"/>
        <dbReference type="ChEBI" id="CHEBI:15378"/>
        <dbReference type="ChEBI" id="CHEBI:57287"/>
        <dbReference type="ChEBI" id="CHEBI:57288"/>
        <dbReference type="ChEBI" id="CHEBI:64731"/>
        <dbReference type="ChEBI" id="CHEBI:133414"/>
        <dbReference type="EC" id="2.3.1.259"/>
    </reaction>
</comment>
<dbReference type="EC" id="2.3.1.48" evidence="1"/>
<dbReference type="VEuPathDB" id="FungiDB:VP01_2505g2"/>
<feature type="region of interest" description="Disordered" evidence="11">
    <location>
        <begin position="12"/>
        <end position="68"/>
    </location>
</feature>
<sequence length="376" mass="41354">MPLGCWLPLVPATEQQQPTPPPAQQHTTDQPPTATTTTSIINTPFPFKKASKQQQHTHDHHPSPNSFLKPMVLECQSRRPKKSKLSTKPKPLPLTENSSIISAFSKTPSASSSFEIRPLQVCDIEKVRELHCASLPVTYPSSFFYNLLAGNPNEQISLVATLPSTGLQGYLEVLNSLGQPPSQPVLANHHCHLGHHHYHHVTSPLSGRKPISLDVVGTITARLLGSDPSPSGPAVRILTLCVSPDYRRFGVGRLLLDSMLKQIKARFSRRSVLHPSHQSARKIAVNLHVQATNTVAHAFYQSAGFFRIAFKPGYYSNDDLKPLDPALKLASSTPPPPKPFSQFLMSPDDLPASQDPSHSQPSDIDAWFLELALDYL</sequence>